<dbReference type="AlphaFoldDB" id="A0A3M9LYL9"/>
<keyword evidence="2" id="KW-0378">Hydrolase</keyword>
<dbReference type="PANTHER" id="PTHR34107:SF2">
    <property type="entry name" value="SLL0888 PROTEIN"/>
    <property type="match status" value="1"/>
</dbReference>
<reference evidence="2 3" key="1">
    <citation type="submission" date="2018-11" db="EMBL/GenBank/DDBJ databases">
        <title>Draft genome of Simplicispira Flexivirga sp. BO-16.</title>
        <authorList>
            <person name="Im W.T."/>
        </authorList>
    </citation>
    <scope>NUCLEOTIDE SEQUENCE [LARGE SCALE GENOMIC DNA]</scope>
    <source>
        <strain evidence="2 3">BO-16</strain>
    </source>
</reference>
<evidence type="ECO:0000259" key="1">
    <source>
        <dbReference type="Pfam" id="PF05685"/>
    </source>
</evidence>
<dbReference type="Pfam" id="PF05685">
    <property type="entry name" value="Uma2"/>
    <property type="match status" value="1"/>
</dbReference>
<dbReference type="PANTHER" id="PTHR34107">
    <property type="entry name" value="SLL0198 PROTEIN-RELATED"/>
    <property type="match status" value="1"/>
</dbReference>
<accession>A0A3M9LYL9</accession>
<dbReference type="Proteomes" id="UP000271678">
    <property type="component" value="Unassembled WGS sequence"/>
</dbReference>
<dbReference type="InterPro" id="IPR012296">
    <property type="entry name" value="Nuclease_put_TT1808"/>
</dbReference>
<dbReference type="OrthoDB" id="9799703at2"/>
<evidence type="ECO:0000313" key="3">
    <source>
        <dbReference type="Proteomes" id="UP000271678"/>
    </source>
</evidence>
<gene>
    <name evidence="2" type="ORF">EFY87_17640</name>
</gene>
<dbReference type="EMBL" id="RJJQ01000022">
    <property type="protein sequence ID" value="RNI18381.1"/>
    <property type="molecule type" value="Genomic_DNA"/>
</dbReference>
<dbReference type="CDD" id="cd06260">
    <property type="entry name" value="DUF820-like"/>
    <property type="match status" value="1"/>
</dbReference>
<dbReference type="Gene3D" id="3.90.1570.10">
    <property type="entry name" value="tt1808, chain A"/>
    <property type="match status" value="1"/>
</dbReference>
<evidence type="ECO:0000313" key="2">
    <source>
        <dbReference type="EMBL" id="RNI18381.1"/>
    </source>
</evidence>
<keyword evidence="3" id="KW-1185">Reference proteome</keyword>
<sequence>MSELAMHDHETIRLPMSWDTYDSLEYDDGIRGAEYLDGQLVMTPGFPDWGHQKTILYLWGVLQATVDANAGEDVIVEFAWKPPGIQEEYGPDVMVCTVPDDPRRFTGVPLLCVEVTSGNRDNDLVRKRAKYAAGGLPDYWIVDRADRALRCHRLRSGVLVEDRTLWADEHDRPVRVSYADREVTLDMARLFGAVSP</sequence>
<feature type="domain" description="Putative restriction endonuclease" evidence="1">
    <location>
        <begin position="18"/>
        <end position="162"/>
    </location>
</feature>
<organism evidence="2 3">
    <name type="scientific">Flexivirga caeni</name>
    <dbReference type="NCBI Taxonomy" id="2294115"/>
    <lineage>
        <taxon>Bacteria</taxon>
        <taxon>Bacillati</taxon>
        <taxon>Actinomycetota</taxon>
        <taxon>Actinomycetes</taxon>
        <taxon>Micrococcales</taxon>
        <taxon>Dermacoccaceae</taxon>
        <taxon>Flexivirga</taxon>
    </lineage>
</organism>
<keyword evidence="2" id="KW-0540">Nuclease</keyword>
<name>A0A3M9LYL9_9MICO</name>
<comment type="caution">
    <text evidence="2">The sequence shown here is derived from an EMBL/GenBank/DDBJ whole genome shotgun (WGS) entry which is preliminary data.</text>
</comment>
<dbReference type="InterPro" id="IPR008538">
    <property type="entry name" value="Uma2"/>
</dbReference>
<dbReference type="SUPFAM" id="SSF52980">
    <property type="entry name" value="Restriction endonuclease-like"/>
    <property type="match status" value="1"/>
</dbReference>
<dbReference type="GO" id="GO:0004519">
    <property type="term" value="F:endonuclease activity"/>
    <property type="evidence" value="ECO:0007669"/>
    <property type="project" value="UniProtKB-KW"/>
</dbReference>
<protein>
    <submittedName>
        <fullName evidence="2">Uma2 family endonuclease</fullName>
    </submittedName>
</protein>
<keyword evidence="2" id="KW-0255">Endonuclease</keyword>
<dbReference type="InterPro" id="IPR011335">
    <property type="entry name" value="Restrct_endonuc-II-like"/>
</dbReference>
<proteinExistence type="predicted"/>
<dbReference type="RefSeq" id="WP_123272804.1">
    <property type="nucleotide sequence ID" value="NZ_RJJQ01000022.1"/>
</dbReference>